<organism evidence="14 15">
    <name type="scientific">Pneumocystis wakefieldiae</name>
    <dbReference type="NCBI Taxonomy" id="38082"/>
    <lineage>
        <taxon>Eukaryota</taxon>
        <taxon>Fungi</taxon>
        <taxon>Dikarya</taxon>
        <taxon>Ascomycota</taxon>
        <taxon>Taphrinomycotina</taxon>
        <taxon>Pneumocystomycetes</taxon>
        <taxon>Pneumocystaceae</taxon>
        <taxon>Pneumocystis</taxon>
    </lineage>
</organism>
<dbReference type="InterPro" id="IPR036236">
    <property type="entry name" value="Znf_C2H2_sf"/>
</dbReference>
<evidence type="ECO:0000259" key="13">
    <source>
        <dbReference type="PROSITE" id="PS50157"/>
    </source>
</evidence>
<reference evidence="14" key="1">
    <citation type="submission" date="2020-06" db="EMBL/GenBank/DDBJ databases">
        <title>Genomes of multiple members of Pneumocystis genus reveal paths to human pathogen Pneumocystis jirovecii.</title>
        <authorList>
            <person name="Cisse O.H."/>
            <person name="Ma L."/>
            <person name="Dekker J."/>
            <person name="Khil P."/>
            <person name="Jo J."/>
            <person name="Brenchley J."/>
            <person name="Blair R."/>
            <person name="Pahar B."/>
            <person name="Chabe M."/>
            <person name="Van Rompay K.A."/>
            <person name="Keesler R."/>
            <person name="Sukura A."/>
            <person name="Hirsch V."/>
            <person name="Kutty G."/>
            <person name="Liu Y."/>
            <person name="Peng L."/>
            <person name="Chen J."/>
            <person name="Song J."/>
            <person name="Weissenbacher-Lang C."/>
            <person name="Xu J."/>
            <person name="Upham N.S."/>
            <person name="Stajich J.E."/>
            <person name="Cuomo C.A."/>
            <person name="Cushion M.T."/>
            <person name="Kovacs J.A."/>
        </authorList>
    </citation>
    <scope>NUCLEOTIDE SEQUENCE</scope>
    <source>
        <strain evidence="14">2A</strain>
    </source>
</reference>
<dbReference type="PROSITE" id="PS00028">
    <property type="entry name" value="ZINC_FINGER_C2H2_1"/>
    <property type="match status" value="2"/>
</dbReference>
<evidence type="ECO:0000256" key="10">
    <source>
        <dbReference type="ARBA" id="ARBA00023242"/>
    </source>
</evidence>
<evidence type="ECO:0000256" key="9">
    <source>
        <dbReference type="ARBA" id="ARBA00023163"/>
    </source>
</evidence>
<accession>A0A899G4V1</accession>
<dbReference type="GO" id="GO:0000981">
    <property type="term" value="F:DNA-binding transcription factor activity, RNA polymerase II-specific"/>
    <property type="evidence" value="ECO:0007669"/>
    <property type="project" value="UniProtKB-ARBA"/>
</dbReference>
<keyword evidence="9" id="KW-0804">Transcription</keyword>
<evidence type="ECO:0000256" key="4">
    <source>
        <dbReference type="ARBA" id="ARBA00022737"/>
    </source>
</evidence>
<evidence type="ECO:0000256" key="3">
    <source>
        <dbReference type="ARBA" id="ARBA00022723"/>
    </source>
</evidence>
<comment type="similarity">
    <text evidence="11">Belongs to the creA/MIG C2H2-type zinc-finger protein family.</text>
</comment>
<evidence type="ECO:0000256" key="7">
    <source>
        <dbReference type="ARBA" id="ARBA00023015"/>
    </source>
</evidence>
<evidence type="ECO:0000256" key="6">
    <source>
        <dbReference type="ARBA" id="ARBA00022833"/>
    </source>
</evidence>
<protein>
    <recommendedName>
        <fullName evidence="13">C2H2-type domain-containing protein</fullName>
    </recommendedName>
</protein>
<name>A0A899G4V1_9ASCO</name>
<dbReference type="PROSITE" id="PS50157">
    <property type="entry name" value="ZINC_FINGER_C2H2_2"/>
    <property type="match status" value="2"/>
</dbReference>
<sequence>MSKGNASKTHRPYECPFCPKAFQRSEHQTRHIRTHTGEKPHACTFPGCDKRFSRSDELTRHSKIHNNTRTKRFHDPFLYNDTGVFEIQTPVGTAAGTFYSFALERLPAPNVKSSDQASSCSAECMHRSNNSQKVPALHPRILPMPLDDMHVLAAVAFQQFEKKNISEDRSSKQDSSTRTCLQYNCSNEMLPPLLPSLFINNEL</sequence>
<keyword evidence="5 12" id="KW-0863">Zinc-finger</keyword>
<dbReference type="Proteomes" id="UP000663699">
    <property type="component" value="Chromosome 17"/>
</dbReference>
<dbReference type="SMART" id="SM00355">
    <property type="entry name" value="ZnF_C2H2"/>
    <property type="match status" value="2"/>
</dbReference>
<evidence type="ECO:0000313" key="14">
    <source>
        <dbReference type="EMBL" id="QSL67162.1"/>
    </source>
</evidence>
<evidence type="ECO:0000256" key="11">
    <source>
        <dbReference type="ARBA" id="ARBA00038023"/>
    </source>
</evidence>
<dbReference type="GO" id="GO:0005634">
    <property type="term" value="C:nucleus"/>
    <property type="evidence" value="ECO:0007669"/>
    <property type="project" value="UniProtKB-SubCell"/>
</dbReference>
<dbReference type="AlphaFoldDB" id="A0A899G4V1"/>
<dbReference type="InterPro" id="IPR013087">
    <property type="entry name" value="Znf_C2H2_type"/>
</dbReference>
<comment type="subcellular location">
    <subcellularLocation>
        <location evidence="1">Nucleus</location>
    </subcellularLocation>
</comment>
<keyword evidence="6" id="KW-0862">Zinc</keyword>
<dbReference type="GO" id="GO:0000433">
    <property type="term" value="P:carbon catabolite repression of transcription from RNA polymerase II promoter by glucose"/>
    <property type="evidence" value="ECO:0007669"/>
    <property type="project" value="TreeGrafter"/>
</dbReference>
<keyword evidence="2" id="KW-0678">Repressor</keyword>
<dbReference type="FunFam" id="3.30.160.60:FF:000072">
    <property type="entry name" value="zinc finger protein 143 isoform X1"/>
    <property type="match status" value="1"/>
</dbReference>
<dbReference type="InterPro" id="IPR051007">
    <property type="entry name" value="creA/MIG_C2H2-ZnF"/>
</dbReference>
<evidence type="ECO:0000256" key="1">
    <source>
        <dbReference type="ARBA" id="ARBA00004123"/>
    </source>
</evidence>
<dbReference type="PANTHER" id="PTHR47428:SF1">
    <property type="entry name" value="REGULATORY PROTEIN MIG1-RELATED"/>
    <property type="match status" value="1"/>
</dbReference>
<dbReference type="SUPFAM" id="SSF57667">
    <property type="entry name" value="beta-beta-alpha zinc fingers"/>
    <property type="match status" value="1"/>
</dbReference>
<dbReference type="PANTHER" id="PTHR47428">
    <property type="entry name" value="REGULATORY PROTEIN MIG1-RELATED"/>
    <property type="match status" value="1"/>
</dbReference>
<dbReference type="EMBL" id="CP054548">
    <property type="protein sequence ID" value="QSL67162.1"/>
    <property type="molecule type" value="Genomic_DNA"/>
</dbReference>
<keyword evidence="4" id="KW-0677">Repeat</keyword>
<gene>
    <name evidence="14" type="ORF">MERGE_001551</name>
</gene>
<evidence type="ECO:0000256" key="2">
    <source>
        <dbReference type="ARBA" id="ARBA00022491"/>
    </source>
</evidence>
<feature type="domain" description="C2H2-type" evidence="13">
    <location>
        <begin position="41"/>
        <end position="70"/>
    </location>
</feature>
<dbReference type="Gene3D" id="3.30.160.60">
    <property type="entry name" value="Classic Zinc Finger"/>
    <property type="match status" value="2"/>
</dbReference>
<evidence type="ECO:0000256" key="5">
    <source>
        <dbReference type="ARBA" id="ARBA00022771"/>
    </source>
</evidence>
<keyword evidence="3" id="KW-0479">Metal-binding</keyword>
<evidence type="ECO:0000256" key="12">
    <source>
        <dbReference type="PROSITE-ProRule" id="PRU00042"/>
    </source>
</evidence>
<keyword evidence="8" id="KW-0238">DNA-binding</keyword>
<evidence type="ECO:0000313" key="15">
    <source>
        <dbReference type="Proteomes" id="UP000663699"/>
    </source>
</evidence>
<dbReference type="Pfam" id="PF00096">
    <property type="entry name" value="zf-C2H2"/>
    <property type="match status" value="2"/>
</dbReference>
<keyword evidence="10" id="KW-0539">Nucleus</keyword>
<keyword evidence="7" id="KW-0805">Transcription regulation</keyword>
<dbReference type="GO" id="GO:0005737">
    <property type="term" value="C:cytoplasm"/>
    <property type="evidence" value="ECO:0007669"/>
    <property type="project" value="TreeGrafter"/>
</dbReference>
<keyword evidence="15" id="KW-1185">Reference proteome</keyword>
<evidence type="ECO:0000256" key="8">
    <source>
        <dbReference type="ARBA" id="ARBA00023125"/>
    </source>
</evidence>
<dbReference type="GO" id="GO:0008270">
    <property type="term" value="F:zinc ion binding"/>
    <property type="evidence" value="ECO:0007669"/>
    <property type="project" value="UniProtKB-KW"/>
</dbReference>
<proteinExistence type="inferred from homology"/>
<feature type="domain" description="C2H2-type" evidence="13">
    <location>
        <begin position="13"/>
        <end position="40"/>
    </location>
</feature>
<dbReference type="GO" id="GO:0000978">
    <property type="term" value="F:RNA polymerase II cis-regulatory region sequence-specific DNA binding"/>
    <property type="evidence" value="ECO:0007669"/>
    <property type="project" value="TreeGrafter"/>
</dbReference>
<dbReference type="OrthoDB" id="654211at2759"/>
<dbReference type="FunFam" id="3.30.160.60:FF:000152">
    <property type="entry name" value="DNA-binding protein creA"/>
    <property type="match status" value="1"/>
</dbReference>